<feature type="transmembrane region" description="Helical" evidence="1">
    <location>
        <begin position="35"/>
        <end position="55"/>
    </location>
</feature>
<keyword evidence="3" id="KW-1185">Reference proteome</keyword>
<feature type="transmembrane region" description="Helical" evidence="1">
    <location>
        <begin position="239"/>
        <end position="265"/>
    </location>
</feature>
<dbReference type="EMBL" id="CP099837">
    <property type="protein sequence ID" value="USY19077.1"/>
    <property type="molecule type" value="Genomic_DNA"/>
</dbReference>
<evidence type="ECO:0008006" key="4">
    <source>
        <dbReference type="Google" id="ProtNLM"/>
    </source>
</evidence>
<organism evidence="2 3">
    <name type="scientific">Nocardiopsis exhalans</name>
    <dbReference type="NCBI Taxonomy" id="163604"/>
    <lineage>
        <taxon>Bacteria</taxon>
        <taxon>Bacillati</taxon>
        <taxon>Actinomycetota</taxon>
        <taxon>Actinomycetes</taxon>
        <taxon>Streptosporangiales</taxon>
        <taxon>Nocardiopsidaceae</taxon>
        <taxon>Nocardiopsis</taxon>
    </lineage>
</organism>
<dbReference type="Proteomes" id="UP001055940">
    <property type="component" value="Chromosome"/>
</dbReference>
<proteinExistence type="predicted"/>
<accession>A0ABY5D7D7</accession>
<keyword evidence="1" id="KW-1133">Transmembrane helix</keyword>
<feature type="transmembrane region" description="Helical" evidence="1">
    <location>
        <begin position="194"/>
        <end position="215"/>
    </location>
</feature>
<gene>
    <name evidence="2" type="ORF">NE857_28010</name>
</gene>
<dbReference type="RefSeq" id="WP_254418359.1">
    <property type="nucleotide sequence ID" value="NZ_BAAAJB010000055.1"/>
</dbReference>
<feature type="transmembrane region" description="Helical" evidence="1">
    <location>
        <begin position="75"/>
        <end position="97"/>
    </location>
</feature>
<feature type="transmembrane region" description="Helical" evidence="1">
    <location>
        <begin position="163"/>
        <end position="187"/>
    </location>
</feature>
<evidence type="ECO:0000313" key="2">
    <source>
        <dbReference type="EMBL" id="USY19077.1"/>
    </source>
</evidence>
<protein>
    <recommendedName>
        <fullName evidence="4">ABC transporter permease</fullName>
    </recommendedName>
</protein>
<feature type="transmembrane region" description="Helical" evidence="1">
    <location>
        <begin position="118"/>
        <end position="143"/>
    </location>
</feature>
<sequence>MVVQTGERLDRARLTWGGQFFAEFLKLWSMPQTTVLYAVTAIVVVGFGYAAVLVAGMDADGGMPPIDAFLDPTHLTLSGVGLAQMAVACVGVMALSTEYGSGLIRSTLVAAPRRGRLFLAKAAALGLSTFAVMVPTAFTAFLVAREPLESLLGTAWPMDAVVVRALLGTGIYLTGIALLGLAAAALVRYTAGGIGVVFVLLFVLPMLPLVLPVSARETVEAFLPADAGSRLMKVTTPDAVLNAGTGALVFGIYIIMALVAAWAVLSRRDIR</sequence>
<evidence type="ECO:0000313" key="3">
    <source>
        <dbReference type="Proteomes" id="UP001055940"/>
    </source>
</evidence>
<keyword evidence="1" id="KW-0812">Transmembrane</keyword>
<evidence type="ECO:0000256" key="1">
    <source>
        <dbReference type="SAM" id="Phobius"/>
    </source>
</evidence>
<reference evidence="2" key="1">
    <citation type="submission" date="2022-06" db="EMBL/GenBank/DDBJ databases">
        <authorList>
            <person name="Ping M."/>
        </authorList>
    </citation>
    <scope>NUCLEOTIDE SEQUENCE</scope>
    <source>
        <strain evidence="2">JCM11759T</strain>
    </source>
</reference>
<name>A0ABY5D7D7_9ACTN</name>
<keyword evidence="1" id="KW-0472">Membrane</keyword>